<gene>
    <name evidence="2" type="ORF">EGW08_009128</name>
</gene>
<accession>A0A433TNL3</accession>
<feature type="coiled-coil region" evidence="1">
    <location>
        <begin position="112"/>
        <end position="144"/>
    </location>
</feature>
<proteinExistence type="predicted"/>
<dbReference type="AlphaFoldDB" id="A0A433TNL3"/>
<protein>
    <recommendedName>
        <fullName evidence="4">Reverse transcriptase domain-containing protein</fullName>
    </recommendedName>
</protein>
<reference evidence="2 3" key="1">
    <citation type="submission" date="2019-01" db="EMBL/GenBank/DDBJ databases">
        <title>A draft genome assembly of the solar-powered sea slug Elysia chlorotica.</title>
        <authorList>
            <person name="Cai H."/>
            <person name="Li Q."/>
            <person name="Fang X."/>
            <person name="Li J."/>
            <person name="Curtis N.E."/>
            <person name="Altenburger A."/>
            <person name="Shibata T."/>
            <person name="Feng M."/>
            <person name="Maeda T."/>
            <person name="Schwartz J.A."/>
            <person name="Shigenobu S."/>
            <person name="Lundholm N."/>
            <person name="Nishiyama T."/>
            <person name="Yang H."/>
            <person name="Hasebe M."/>
            <person name="Li S."/>
            <person name="Pierce S.K."/>
            <person name="Wang J."/>
        </authorList>
    </citation>
    <scope>NUCLEOTIDE SEQUENCE [LARGE SCALE GENOMIC DNA]</scope>
    <source>
        <strain evidence="2">EC2010</strain>
        <tissue evidence="2">Whole organism of an adult</tissue>
    </source>
</reference>
<evidence type="ECO:0000313" key="2">
    <source>
        <dbReference type="EMBL" id="RUS83096.1"/>
    </source>
</evidence>
<dbReference type="Proteomes" id="UP000271974">
    <property type="component" value="Unassembled WGS sequence"/>
</dbReference>
<name>A0A433TNL3_ELYCH</name>
<keyword evidence="1" id="KW-0175">Coiled coil</keyword>
<comment type="caution">
    <text evidence="2">The sequence shown here is derived from an EMBL/GenBank/DDBJ whole genome shotgun (WGS) entry which is preliminary data.</text>
</comment>
<evidence type="ECO:0000313" key="3">
    <source>
        <dbReference type="Proteomes" id="UP000271974"/>
    </source>
</evidence>
<keyword evidence="3" id="KW-1185">Reference proteome</keyword>
<evidence type="ECO:0000256" key="1">
    <source>
        <dbReference type="SAM" id="Coils"/>
    </source>
</evidence>
<evidence type="ECO:0008006" key="4">
    <source>
        <dbReference type="Google" id="ProtNLM"/>
    </source>
</evidence>
<dbReference type="EMBL" id="RQTK01000258">
    <property type="protein sequence ID" value="RUS83096.1"/>
    <property type="molecule type" value="Genomic_DNA"/>
</dbReference>
<organism evidence="2 3">
    <name type="scientific">Elysia chlorotica</name>
    <name type="common">Eastern emerald elysia</name>
    <name type="synonym">Sea slug</name>
    <dbReference type="NCBI Taxonomy" id="188477"/>
    <lineage>
        <taxon>Eukaryota</taxon>
        <taxon>Metazoa</taxon>
        <taxon>Spiralia</taxon>
        <taxon>Lophotrochozoa</taxon>
        <taxon>Mollusca</taxon>
        <taxon>Gastropoda</taxon>
        <taxon>Heterobranchia</taxon>
        <taxon>Euthyneura</taxon>
        <taxon>Panpulmonata</taxon>
        <taxon>Sacoglossa</taxon>
        <taxon>Placobranchoidea</taxon>
        <taxon>Plakobranchidae</taxon>
        <taxon>Elysia</taxon>
    </lineage>
</organism>
<sequence>MRECKVFLVYIDDLSIQFNDPKPLHKASHSDDLAIWTQADSVGIAQTRILDTISIVEQCAKDWGGTINESKTMSTQANNMAFRYNTGAEIMGYPGNPITECLFHRGGQTENLKDLDRLKMNAEEEKVEEEKEEEEKEEEIVLTQRPVMVTITLYKVEDIIRLRTRDQGPSDSGRDPQKIMRCLGFGWPHYTDTNTTSRKKGIH</sequence>